<dbReference type="InterPro" id="IPR052021">
    <property type="entry name" value="Type-I_RS_S_subunit"/>
</dbReference>
<dbReference type="SUPFAM" id="SSF116734">
    <property type="entry name" value="DNA methylase specificity domain"/>
    <property type="match status" value="2"/>
</dbReference>
<dbReference type="GO" id="GO:0009307">
    <property type="term" value="P:DNA restriction-modification system"/>
    <property type="evidence" value="ECO:0007669"/>
    <property type="project" value="UniProtKB-KW"/>
</dbReference>
<accession>A0A2B7YA14</accession>
<dbReference type="PANTHER" id="PTHR30408:SF12">
    <property type="entry name" value="TYPE I RESTRICTION ENZYME MJAVIII SPECIFICITY SUBUNIT"/>
    <property type="match status" value="1"/>
</dbReference>
<evidence type="ECO:0000256" key="2">
    <source>
        <dbReference type="ARBA" id="ARBA00023125"/>
    </source>
</evidence>
<evidence type="ECO:0000256" key="1">
    <source>
        <dbReference type="ARBA" id="ARBA00022747"/>
    </source>
</evidence>
<keyword evidence="2" id="KW-0238">DNA-binding</keyword>
<keyword evidence="1" id="KW-0680">Restriction system</keyword>
<dbReference type="Proteomes" id="UP000222862">
    <property type="component" value="Unassembled WGS sequence"/>
</dbReference>
<gene>
    <name evidence="3" type="ORF">RN96_07465</name>
</gene>
<dbReference type="InterPro" id="IPR044946">
    <property type="entry name" value="Restrct_endonuc_typeI_TRD_sf"/>
</dbReference>
<comment type="caution">
    <text evidence="3">The sequence shown here is derived from an EMBL/GenBank/DDBJ whole genome shotgun (WGS) entry which is preliminary data.</text>
</comment>
<proteinExistence type="predicted"/>
<dbReference type="AlphaFoldDB" id="A0A2B7YA14"/>
<organism evidence="3 4">
    <name type="scientific">Fusobacterium nucleatum subsp. polymorphum</name>
    <name type="common">Fusobacterium polymorphum</name>
    <dbReference type="NCBI Taxonomy" id="76857"/>
    <lineage>
        <taxon>Bacteria</taxon>
        <taxon>Fusobacteriati</taxon>
        <taxon>Fusobacteriota</taxon>
        <taxon>Fusobacteriia</taxon>
        <taxon>Fusobacteriales</taxon>
        <taxon>Fusobacteriaceae</taxon>
        <taxon>Fusobacterium</taxon>
    </lineage>
</organism>
<dbReference type="EMBL" id="NJGI01000004">
    <property type="protein sequence ID" value="PGH20914.1"/>
    <property type="molecule type" value="Genomic_DNA"/>
</dbReference>
<evidence type="ECO:0000313" key="3">
    <source>
        <dbReference type="EMBL" id="PGH20914.1"/>
    </source>
</evidence>
<dbReference type="CDD" id="cd17256">
    <property type="entry name" value="RMtype1_S_EcoJA65PI-TRD1-CR1_like"/>
    <property type="match status" value="1"/>
</dbReference>
<name>A0A2B7YA14_FUSNP</name>
<evidence type="ECO:0008006" key="5">
    <source>
        <dbReference type="Google" id="ProtNLM"/>
    </source>
</evidence>
<evidence type="ECO:0000313" key="4">
    <source>
        <dbReference type="Proteomes" id="UP000222862"/>
    </source>
</evidence>
<sequence>MGVKMKIMNTNLENISHQKFLNINYGYRYLFDIEKGNIFNSKNKDIIRIDSILNKIKQTLISKGELDNTYKLINMENVSSKFNLTFDYTEVQNIESDKILIGTGDFLLPKMSAYSGKFILNKNKEIYICSTEFMEYKINDSLYLPKFFYYLFRTSKMLENLKYLESGKAQRRLNDYSLSMLYLPKLDIKMQMEVLKQITPLEEDIFQKIKRIKSVQEIIDNVFQKKFKISYIDELKQEKKIYFSNFLELANDELKCATTLKTQKIFFETLKKIDGIKWINIGKISNIKGGKRLPKGDIFVENETEYRYIKVEDLDSNGYFNIDSIKYISSETNKKIKDYIANTDNILVSIVGTIGKVGCVPEELDGENISENFACIVLNDLSKFNPKFIRYYLQTSLCKTQFKELVTKAVQEKLAIFRLKKIFIPYLVLKEQKEIIDEIEKQIENQIEIEEEIFNIQDQISNIIEKNII</sequence>
<dbReference type="GO" id="GO:0003677">
    <property type="term" value="F:DNA binding"/>
    <property type="evidence" value="ECO:0007669"/>
    <property type="project" value="UniProtKB-KW"/>
</dbReference>
<dbReference type="Gene3D" id="3.90.220.20">
    <property type="entry name" value="DNA methylase specificity domains"/>
    <property type="match status" value="2"/>
</dbReference>
<protein>
    <recommendedName>
        <fullName evidence="5">Restriction endonuclease subunit S</fullName>
    </recommendedName>
</protein>
<dbReference type="PANTHER" id="PTHR30408">
    <property type="entry name" value="TYPE-1 RESTRICTION ENZYME ECOKI SPECIFICITY PROTEIN"/>
    <property type="match status" value="1"/>
</dbReference>
<reference evidence="3 4" key="1">
    <citation type="submission" date="2017-06" db="EMBL/GenBank/DDBJ databases">
        <title>Genome sequencing of Fusobacterium nucleatum subsp. polymorphum KCOM 1232 (=ChDC F37).</title>
        <authorList>
            <person name="Kook J.-K."/>
            <person name="Park S.-N."/>
            <person name="Lim Y.K."/>
            <person name="Roh H."/>
        </authorList>
    </citation>
    <scope>NUCLEOTIDE SEQUENCE [LARGE SCALE GENOMIC DNA]</scope>
    <source>
        <strain evidence="4">KCOM 1232 ( ChDC F37)</strain>
    </source>
</reference>